<dbReference type="EMBL" id="JALGAR010000001">
    <property type="protein sequence ID" value="MCI4656205.1"/>
    <property type="molecule type" value="Genomic_DNA"/>
</dbReference>
<dbReference type="PANTHER" id="PTHR42770">
    <property type="entry name" value="AMINO ACID TRANSPORTER-RELATED"/>
    <property type="match status" value="1"/>
</dbReference>
<organism evidence="8 9">
    <name type="scientific">Cryobacterium zhongshanensis</name>
    <dbReference type="NCBI Taxonomy" id="2928153"/>
    <lineage>
        <taxon>Bacteria</taxon>
        <taxon>Bacillati</taxon>
        <taxon>Actinomycetota</taxon>
        <taxon>Actinomycetes</taxon>
        <taxon>Micrococcales</taxon>
        <taxon>Microbacteriaceae</taxon>
        <taxon>Cryobacterium</taxon>
    </lineage>
</organism>
<evidence type="ECO:0000313" key="8">
    <source>
        <dbReference type="EMBL" id="MCI4656205.1"/>
    </source>
</evidence>
<dbReference type="PANTHER" id="PTHR42770:SF7">
    <property type="entry name" value="MEMBRANE PROTEIN"/>
    <property type="match status" value="1"/>
</dbReference>
<dbReference type="GO" id="GO:0022857">
    <property type="term" value="F:transmembrane transporter activity"/>
    <property type="evidence" value="ECO:0007669"/>
    <property type="project" value="InterPro"/>
</dbReference>
<proteinExistence type="predicted"/>
<gene>
    <name evidence="8" type="ORF">MQH31_00025</name>
</gene>
<feature type="transmembrane region" description="Helical" evidence="7">
    <location>
        <begin position="379"/>
        <end position="400"/>
    </location>
</feature>
<dbReference type="GO" id="GO:0005886">
    <property type="term" value="C:plasma membrane"/>
    <property type="evidence" value="ECO:0007669"/>
    <property type="project" value="UniProtKB-SubCell"/>
</dbReference>
<protein>
    <submittedName>
        <fullName evidence="8">APC family permease</fullName>
    </submittedName>
</protein>
<feature type="compositionally biased region" description="Basic and acidic residues" evidence="6">
    <location>
        <begin position="583"/>
        <end position="594"/>
    </location>
</feature>
<evidence type="ECO:0000256" key="2">
    <source>
        <dbReference type="ARBA" id="ARBA00022475"/>
    </source>
</evidence>
<evidence type="ECO:0000256" key="4">
    <source>
        <dbReference type="ARBA" id="ARBA00022989"/>
    </source>
</evidence>
<evidence type="ECO:0000256" key="5">
    <source>
        <dbReference type="ARBA" id="ARBA00023136"/>
    </source>
</evidence>
<feature type="transmembrane region" description="Helical" evidence="7">
    <location>
        <begin position="310"/>
        <end position="331"/>
    </location>
</feature>
<name>A0AA41QRW4_9MICO</name>
<comment type="subcellular location">
    <subcellularLocation>
        <location evidence="1">Cell membrane</location>
        <topology evidence="1">Multi-pass membrane protein</topology>
    </subcellularLocation>
</comment>
<dbReference type="Gene3D" id="1.20.1740.10">
    <property type="entry name" value="Amino acid/polyamine transporter I"/>
    <property type="match status" value="1"/>
</dbReference>
<evidence type="ECO:0000256" key="7">
    <source>
        <dbReference type="SAM" id="Phobius"/>
    </source>
</evidence>
<feature type="transmembrane region" description="Helical" evidence="7">
    <location>
        <begin position="269"/>
        <end position="290"/>
    </location>
</feature>
<feature type="transmembrane region" description="Helical" evidence="7">
    <location>
        <begin position="406"/>
        <end position="429"/>
    </location>
</feature>
<keyword evidence="2" id="KW-1003">Cell membrane</keyword>
<evidence type="ECO:0000313" key="9">
    <source>
        <dbReference type="Proteomes" id="UP001165341"/>
    </source>
</evidence>
<sequence>MTDSASSHAGEKRSDQVDSKGLKGGALGLLSSVVVGMASTAPAYSLAASLGFIVASGGALLAGVKAPGIVLLAFVPMYLIAVAYQELNKAEPDCGTTFTWATRAFGPITGWLGGWGIIAADVIVMANLAQVAGSYSFTFMGDLGLTGVADLANDQFWSTVAGVIWIVIMTWICYRGIELSARIQYVLLGIEVVVLIMFAVFALIRVYTGSAESYSLTPTLDWFNPFTLDFGSVIAPAVLTAVFIYWGWDTAVSVNEETADPSKTPGRAAIISTLLLLGTYALVTVAAVAFAGVGTDGVGLGNDANSADVFAAIGPALFGDSTLGNLAMLLLSASILTSASASTQTTILPTARTALSMGVYRALPARFAKIHPRYLTPTWATLAMGGVSIGFYLLFTLISVQLLGALIGSVGLMIAFYYGLTGFACVWYYRKTMWSSFRNVIMRGLFPLLGGLMLTAAFVYGLQQYATVDWLTDDNGDNVTIFGIGAVAVVGIGALVLGVVVMLVWWAMNPNFFRGRTLPRQTDDLVLATTEAESIPRFGLPDSKLMPTMIAPDLSNLPPGQTAVNAETGEEVTRPGALPPTDTQRHPRAESDDQ</sequence>
<feature type="transmembrane region" description="Helical" evidence="7">
    <location>
        <begin position="155"/>
        <end position="174"/>
    </location>
</feature>
<comment type="caution">
    <text evidence="8">The sequence shown here is derived from an EMBL/GenBank/DDBJ whole genome shotgun (WGS) entry which is preliminary data.</text>
</comment>
<feature type="transmembrane region" description="Helical" evidence="7">
    <location>
        <begin position="441"/>
        <end position="461"/>
    </location>
</feature>
<evidence type="ECO:0000256" key="1">
    <source>
        <dbReference type="ARBA" id="ARBA00004651"/>
    </source>
</evidence>
<feature type="transmembrane region" description="Helical" evidence="7">
    <location>
        <begin position="186"/>
        <end position="208"/>
    </location>
</feature>
<keyword evidence="9" id="KW-1185">Reference proteome</keyword>
<feature type="transmembrane region" description="Helical" evidence="7">
    <location>
        <begin position="104"/>
        <end position="124"/>
    </location>
</feature>
<keyword evidence="5 7" id="KW-0472">Membrane</keyword>
<dbReference type="InterPro" id="IPR002293">
    <property type="entry name" value="AA/rel_permease1"/>
</dbReference>
<dbReference type="Pfam" id="PF13520">
    <property type="entry name" value="AA_permease_2"/>
    <property type="match status" value="1"/>
</dbReference>
<dbReference type="RefSeq" id="WP_243010477.1">
    <property type="nucleotide sequence ID" value="NZ_JALGAR010000001.1"/>
</dbReference>
<evidence type="ECO:0000256" key="6">
    <source>
        <dbReference type="SAM" id="MobiDB-lite"/>
    </source>
</evidence>
<accession>A0AA41QRW4</accession>
<evidence type="ECO:0000256" key="3">
    <source>
        <dbReference type="ARBA" id="ARBA00022692"/>
    </source>
</evidence>
<dbReference type="AlphaFoldDB" id="A0AA41QRW4"/>
<reference evidence="8" key="1">
    <citation type="submission" date="2022-03" db="EMBL/GenBank/DDBJ databases">
        <title>Cryobacterium sp. nov. strain ZS14-85, isolated from Antarctic soil.</title>
        <authorList>
            <person name="Li J."/>
            <person name="Niu G."/>
        </authorList>
    </citation>
    <scope>NUCLEOTIDE SEQUENCE</scope>
    <source>
        <strain evidence="8">ZS14-85</strain>
    </source>
</reference>
<dbReference type="Proteomes" id="UP001165341">
    <property type="component" value="Unassembled WGS sequence"/>
</dbReference>
<dbReference type="InterPro" id="IPR050367">
    <property type="entry name" value="APC_superfamily"/>
</dbReference>
<feature type="transmembrane region" description="Helical" evidence="7">
    <location>
        <begin position="481"/>
        <end position="506"/>
    </location>
</feature>
<dbReference type="PIRSF" id="PIRSF006060">
    <property type="entry name" value="AA_transporter"/>
    <property type="match status" value="1"/>
</dbReference>
<feature type="region of interest" description="Disordered" evidence="6">
    <location>
        <begin position="550"/>
        <end position="594"/>
    </location>
</feature>
<feature type="transmembrane region" description="Helical" evidence="7">
    <location>
        <begin position="228"/>
        <end position="248"/>
    </location>
</feature>
<feature type="transmembrane region" description="Helical" evidence="7">
    <location>
        <begin position="21"/>
        <end position="38"/>
    </location>
</feature>
<keyword evidence="4 7" id="KW-1133">Transmembrane helix</keyword>
<keyword evidence="3 7" id="KW-0812">Transmembrane</keyword>